<gene>
    <name evidence="1" type="ORF">NDI89_22300</name>
</gene>
<sequence>MARRPGFGMSSIDWSPVKADEITQETHATRVSNTEQVEAVLTNIIEDATAATDIAGYIRSVDVEADDEKLVAVTLHFQEVDQ</sequence>
<accession>A0A9Q4L634</accession>
<comment type="caution">
    <text evidence="1">The sequence shown here is derived from an EMBL/GenBank/DDBJ whole genome shotgun (WGS) entry which is preliminary data.</text>
</comment>
<reference evidence="1" key="1">
    <citation type="submission" date="2022-06" db="EMBL/GenBank/DDBJ databases">
        <title>Natrinema sp. a new haloarchaeum isolate from saline soil.</title>
        <authorList>
            <person name="Strakova D."/>
            <person name="Galisteo C."/>
            <person name="Sanchez-Porro C."/>
            <person name="Ventosa A."/>
        </authorList>
    </citation>
    <scope>NUCLEOTIDE SEQUENCE</scope>
    <source>
        <strain evidence="1">S1CR25-10</strain>
    </source>
</reference>
<organism evidence="1 2">
    <name type="scientific">Natrinema salsiterrestre</name>
    <dbReference type="NCBI Taxonomy" id="2950540"/>
    <lineage>
        <taxon>Archaea</taxon>
        <taxon>Methanobacteriati</taxon>
        <taxon>Methanobacteriota</taxon>
        <taxon>Stenosarchaea group</taxon>
        <taxon>Halobacteria</taxon>
        <taxon>Halobacteriales</taxon>
        <taxon>Natrialbaceae</taxon>
        <taxon>Natrinema</taxon>
    </lineage>
</organism>
<proteinExistence type="predicted"/>
<dbReference type="RefSeq" id="WP_277524880.1">
    <property type="nucleotide sequence ID" value="NZ_JAMQOT010000013.1"/>
</dbReference>
<keyword evidence="2" id="KW-1185">Reference proteome</keyword>
<evidence type="ECO:0000313" key="1">
    <source>
        <dbReference type="EMBL" id="MDF9748297.1"/>
    </source>
</evidence>
<dbReference type="Proteomes" id="UP001154061">
    <property type="component" value="Unassembled WGS sequence"/>
</dbReference>
<dbReference type="AlphaFoldDB" id="A0A9Q4L634"/>
<evidence type="ECO:0000313" key="2">
    <source>
        <dbReference type="Proteomes" id="UP001154061"/>
    </source>
</evidence>
<dbReference type="EMBL" id="JAMQOT010000013">
    <property type="protein sequence ID" value="MDF9748297.1"/>
    <property type="molecule type" value="Genomic_DNA"/>
</dbReference>
<name>A0A9Q4L634_9EURY</name>
<protein>
    <submittedName>
        <fullName evidence="1">Uncharacterized protein</fullName>
    </submittedName>
</protein>